<name>A0A7M4DRE8_9MICO</name>
<evidence type="ECO:0000313" key="4">
    <source>
        <dbReference type="Proteomes" id="UP000419743"/>
    </source>
</evidence>
<keyword evidence="3" id="KW-0808">Transferase</keyword>
<keyword evidence="3" id="KW-0489">Methyltransferase</keyword>
<accession>A0A7M4DRE8</accession>
<proteinExistence type="predicted"/>
<keyword evidence="1" id="KW-0560">Oxidoreductase</keyword>
<dbReference type="SUPFAM" id="SSF51730">
    <property type="entry name" value="FAD-linked oxidoreductase"/>
    <property type="match status" value="1"/>
</dbReference>
<organism evidence="3 4">
    <name type="scientific">Occultella aeris</name>
    <dbReference type="NCBI Taxonomy" id="2761496"/>
    <lineage>
        <taxon>Bacteria</taxon>
        <taxon>Bacillati</taxon>
        <taxon>Actinomycetota</taxon>
        <taxon>Actinomycetes</taxon>
        <taxon>Micrococcales</taxon>
        <taxon>Ruaniaceae</taxon>
        <taxon>Occultella</taxon>
    </lineage>
</organism>
<feature type="domain" description="Methylene-tetrahydrofolate reductase C-terminal-like" evidence="2">
    <location>
        <begin position="9"/>
        <end position="38"/>
    </location>
</feature>
<dbReference type="GO" id="GO:0032259">
    <property type="term" value="P:methylation"/>
    <property type="evidence" value="ECO:0007669"/>
    <property type="project" value="UniProtKB-KW"/>
</dbReference>
<evidence type="ECO:0000256" key="1">
    <source>
        <dbReference type="ARBA" id="ARBA00023002"/>
    </source>
</evidence>
<dbReference type="RefSeq" id="WP_197522796.1">
    <property type="nucleotide sequence ID" value="NZ_CACRYJ010000067.1"/>
</dbReference>
<dbReference type="Gene3D" id="3.20.20.220">
    <property type="match status" value="1"/>
</dbReference>
<dbReference type="Pfam" id="PF12225">
    <property type="entry name" value="DUF5981"/>
    <property type="match status" value="1"/>
</dbReference>
<evidence type="ECO:0000313" key="3">
    <source>
        <dbReference type="EMBL" id="VZO40042.1"/>
    </source>
</evidence>
<protein>
    <submittedName>
        <fullName evidence="3">Bifunctional homocysteine S-methyltransferase/5,10-methylenetetrahydrofolate reductase protein</fullName>
    </submittedName>
</protein>
<dbReference type="GO" id="GO:0008168">
    <property type="term" value="F:methyltransferase activity"/>
    <property type="evidence" value="ECO:0007669"/>
    <property type="project" value="UniProtKB-KW"/>
</dbReference>
<keyword evidence="4" id="KW-1185">Reference proteome</keyword>
<dbReference type="Proteomes" id="UP000419743">
    <property type="component" value="Unassembled WGS sequence"/>
</dbReference>
<dbReference type="InterPro" id="IPR022026">
    <property type="entry name" value="DUF5981"/>
</dbReference>
<gene>
    <name evidence="3" type="ORF">HALOF300_04743</name>
</gene>
<dbReference type="UniPathway" id="UPA00193"/>
<dbReference type="GO" id="GO:0035999">
    <property type="term" value="P:tetrahydrofolate interconversion"/>
    <property type="evidence" value="ECO:0007669"/>
    <property type="project" value="UniProtKB-UniPathway"/>
</dbReference>
<evidence type="ECO:0000259" key="2">
    <source>
        <dbReference type="Pfam" id="PF12225"/>
    </source>
</evidence>
<sequence>MTTATASFSCPKSMTYGPCAGVHEDGRCEVAEHPCVFLDGRPRAWAGVHRPMGEPVHPEPIPLTPAGADFADVLARRQIVTSDFPIRAARRDAVVAGAAALREHVDAVLIGEPPSVRVQFPPAYRTRLLRAEGVGVWSSLNCRDRNRVALEGELAALADAGVSAVHCITGDHNRSGRRPEAMPVFDLDSTELTSIAKANGLLVSVAESPEAQPRVQRPARFAQKAAAGADLCFININSGPHIVDGFLRAVEALGTRTRAVVCVPFVVDVGSAAIMTGLDSHLMPERFIEGVLDADDPREAGIRAAVALAEQYLAVPGVAGVCMSGGAGRGLELDYARAMAEAARRLGLR</sequence>
<dbReference type="EMBL" id="CACRYJ010000067">
    <property type="protein sequence ID" value="VZO40042.1"/>
    <property type="molecule type" value="Genomic_DNA"/>
</dbReference>
<dbReference type="GO" id="GO:0016491">
    <property type="term" value="F:oxidoreductase activity"/>
    <property type="evidence" value="ECO:0007669"/>
    <property type="project" value="UniProtKB-KW"/>
</dbReference>
<dbReference type="InterPro" id="IPR029041">
    <property type="entry name" value="FAD-linked_oxidoreductase-like"/>
</dbReference>
<comment type="caution">
    <text evidence="3">The sequence shown here is derived from an EMBL/GenBank/DDBJ whole genome shotgun (WGS) entry which is preliminary data.</text>
</comment>
<dbReference type="AlphaFoldDB" id="A0A7M4DRE8"/>
<reference evidence="3 4" key="1">
    <citation type="submission" date="2019-11" db="EMBL/GenBank/DDBJ databases">
        <authorList>
            <person name="Criscuolo A."/>
        </authorList>
    </citation>
    <scope>NUCLEOTIDE SEQUENCE [LARGE SCALE GENOMIC DNA]</scope>
    <source>
        <strain evidence="3">CIP111667</strain>
    </source>
</reference>